<dbReference type="EMBL" id="WMLB01000045">
    <property type="protein sequence ID" value="MTH70370.1"/>
    <property type="molecule type" value="Genomic_DNA"/>
</dbReference>
<dbReference type="PROSITE" id="PS00430">
    <property type="entry name" value="TONB_DEPENDENT_REC_1"/>
    <property type="match status" value="1"/>
</dbReference>
<proteinExistence type="predicted"/>
<comment type="caution">
    <text evidence="2">The sequence shown here is derived from an EMBL/GenBank/DDBJ whole genome shotgun (WGS) entry which is preliminary data.</text>
</comment>
<keyword evidence="3" id="KW-1185">Reference proteome</keyword>
<evidence type="ECO:0000313" key="3">
    <source>
        <dbReference type="Proteomes" id="UP000433071"/>
    </source>
</evidence>
<dbReference type="RefSeq" id="WP_155053391.1">
    <property type="nucleotide sequence ID" value="NZ_BAAAIB010000009.1"/>
</dbReference>
<evidence type="ECO:0000313" key="2">
    <source>
        <dbReference type="EMBL" id="MTH70370.1"/>
    </source>
</evidence>
<gene>
    <name evidence="2" type="ORF">GJ743_18565</name>
</gene>
<dbReference type="OrthoDB" id="5187898at2"/>
<dbReference type="Pfam" id="PF13400">
    <property type="entry name" value="Tad"/>
    <property type="match status" value="1"/>
</dbReference>
<organism evidence="2 3">
    <name type="scientific">Agromyces bracchium</name>
    <dbReference type="NCBI Taxonomy" id="88376"/>
    <lineage>
        <taxon>Bacteria</taxon>
        <taxon>Bacillati</taxon>
        <taxon>Actinomycetota</taxon>
        <taxon>Actinomycetes</taxon>
        <taxon>Micrococcales</taxon>
        <taxon>Microbacteriaceae</taxon>
        <taxon>Agromyces</taxon>
    </lineage>
</organism>
<dbReference type="InterPro" id="IPR010916">
    <property type="entry name" value="TonB_box_CS"/>
</dbReference>
<evidence type="ECO:0000259" key="1">
    <source>
        <dbReference type="Pfam" id="PF13400"/>
    </source>
</evidence>
<name>A0A6I3M6U0_9MICO</name>
<dbReference type="InterPro" id="IPR028087">
    <property type="entry name" value="Tad_N"/>
</dbReference>
<protein>
    <recommendedName>
        <fullName evidence="1">Putative Flp pilus-assembly TadG-like N-terminal domain-containing protein</fullName>
    </recommendedName>
</protein>
<feature type="domain" description="Putative Flp pilus-assembly TadG-like N-terminal" evidence="1">
    <location>
        <begin position="13"/>
        <end position="59"/>
    </location>
</feature>
<dbReference type="AlphaFoldDB" id="A0A6I3M6U0"/>
<accession>A0A6I3M6U0</accession>
<dbReference type="Proteomes" id="UP000433071">
    <property type="component" value="Unassembled WGS sequence"/>
</dbReference>
<reference evidence="2 3" key="1">
    <citation type="submission" date="2019-11" db="EMBL/GenBank/DDBJ databases">
        <title>Agromyces kandeliae sp. nov., isolated from mangrove soil.</title>
        <authorList>
            <person name="Wang R."/>
        </authorList>
    </citation>
    <scope>NUCLEOTIDE SEQUENCE [LARGE SCALE GENOMIC DNA]</scope>
    <source>
        <strain evidence="2 3">JCM 11433</strain>
    </source>
</reference>
<sequence>MRRLIRGLRAERGATATVVAFAIIPLLGAGAIAIDVGALYAERAQLQNGVDAAALAVAASCARDESACGAGSTVLAQQYVDDNAAIFREPVADAPSISTSNNTVTVTANTGVDHMLAQLIVGDDASNVYASGSAEWGTPIAGGVLPVGFGSCEFEGAAPGEKITVELGVKARAECPDVTDNPGGFGWLNAEDCFVHFDLSDGELWHLGESGMGGGSSGCNPKNDFTPLLDTVILIPIFDSFKAVLKSCDEAPDPKAPKECYHIAKFAAFKLTGGKLTSFTHIDKSAPPCDKAGCLQGEFVKYVAVDDAFELGDGGSDSDSLSVVRMILTENERSALIG</sequence>